<organism evidence="4 5">
    <name type="scientific">Pontibaca salina</name>
    <dbReference type="NCBI Taxonomy" id="2795731"/>
    <lineage>
        <taxon>Bacteria</taxon>
        <taxon>Pseudomonadati</taxon>
        <taxon>Pseudomonadota</taxon>
        <taxon>Alphaproteobacteria</taxon>
        <taxon>Rhodobacterales</taxon>
        <taxon>Roseobacteraceae</taxon>
        <taxon>Pontibaca</taxon>
    </lineage>
</organism>
<dbReference type="EMBL" id="JAEIJD010000016">
    <property type="protein sequence ID" value="MBI6630906.1"/>
    <property type="molecule type" value="Genomic_DNA"/>
</dbReference>
<feature type="domain" description="Mce/MlaD" evidence="3">
    <location>
        <begin position="39"/>
        <end position="113"/>
    </location>
</feature>
<sequence>METRANYILIGAFTLLGILGTLAFMIWLASAQLDRQYATYGILFDDVSGLSASGDVHFNGIAVGRVIDLHISQDDPSKVFVGIQVDATTPVREDTVAQLSSSGVTGVSYISLSNKQREAPPLTAPPGEIPIIASRRSTVQQLVEDAPDLISEATELLAQFQKIAGPENQKYVSNILRNLDSASGGLEKALSDFSSITGVVGDATKQITLFTARLDAIGASIQTTLVNADATLAAATDAFDSTQAAITSSTKAIDSAGGAFAEAEKLMREQVPAIIAQISDTVDALNAAVADLSARSANTLTGFGDTADLLNARLSQLETTLTEADSAFAAVAGASGSVSKLIDGEGALLVSDARAVLADAKAAIGTVETVINTDVPVVVEDIRSAVATASKAVDRVANDLTGLTGRLDPLAADAHKTLTTATQIFERAGQTMDNLDRSLGATDRALASAETAFDTATGVMSTDFDPVLNDIRSASDRIGAAAEKVSEDLPAITADLRALIARADAVVGQVQATVAGAAPGITQFTGSGLPELSRLGSEARRLVRSLDQLVRRIERDPARFLLNERVPEYRR</sequence>
<keyword evidence="1" id="KW-0175">Coiled coil</keyword>
<evidence type="ECO:0000256" key="1">
    <source>
        <dbReference type="SAM" id="Coils"/>
    </source>
</evidence>
<proteinExistence type="predicted"/>
<keyword evidence="2" id="KW-1133">Transmembrane helix</keyword>
<keyword evidence="5" id="KW-1185">Reference proteome</keyword>
<accession>A0A934HU78</accession>
<comment type="caution">
    <text evidence="4">The sequence shown here is derived from an EMBL/GenBank/DDBJ whole genome shotgun (WGS) entry which is preliminary data.</text>
</comment>
<keyword evidence="2" id="KW-0812">Transmembrane</keyword>
<dbReference type="InterPro" id="IPR003399">
    <property type="entry name" value="Mce/MlaD"/>
</dbReference>
<protein>
    <submittedName>
        <fullName evidence="4">MCE family protein</fullName>
    </submittedName>
</protein>
<keyword evidence="2" id="KW-0472">Membrane</keyword>
<dbReference type="PANTHER" id="PTHR36698:SF2">
    <property type="entry name" value="MCE_MLAD DOMAIN-CONTAINING PROTEIN"/>
    <property type="match status" value="1"/>
</dbReference>
<evidence type="ECO:0000313" key="5">
    <source>
        <dbReference type="Proteomes" id="UP000613255"/>
    </source>
</evidence>
<name>A0A934HU78_9RHOB</name>
<dbReference type="Proteomes" id="UP000613255">
    <property type="component" value="Unassembled WGS sequence"/>
</dbReference>
<dbReference type="Pfam" id="PF02470">
    <property type="entry name" value="MlaD"/>
    <property type="match status" value="1"/>
</dbReference>
<dbReference type="PANTHER" id="PTHR36698">
    <property type="entry name" value="BLL5892 PROTEIN"/>
    <property type="match status" value="1"/>
</dbReference>
<evidence type="ECO:0000256" key="2">
    <source>
        <dbReference type="SAM" id="Phobius"/>
    </source>
</evidence>
<evidence type="ECO:0000313" key="4">
    <source>
        <dbReference type="EMBL" id="MBI6630906.1"/>
    </source>
</evidence>
<reference evidence="4" key="1">
    <citation type="submission" date="2020-12" db="EMBL/GenBank/DDBJ databases">
        <title>Pontibaca salina gen. nov., sp. nov., isolated from marine sediment.</title>
        <authorList>
            <person name="Bo J."/>
            <person name="Wang S."/>
            <person name="Song X."/>
            <person name="Du Z."/>
        </authorList>
    </citation>
    <scope>NUCLEOTIDE SEQUENCE</scope>
    <source>
        <strain evidence="4">S1109L</strain>
    </source>
</reference>
<dbReference type="AlphaFoldDB" id="A0A934HU78"/>
<evidence type="ECO:0000259" key="3">
    <source>
        <dbReference type="Pfam" id="PF02470"/>
    </source>
</evidence>
<feature type="transmembrane region" description="Helical" evidence="2">
    <location>
        <begin position="7"/>
        <end position="29"/>
    </location>
</feature>
<feature type="coiled-coil region" evidence="1">
    <location>
        <begin position="275"/>
        <end position="327"/>
    </location>
</feature>
<dbReference type="RefSeq" id="WP_198686931.1">
    <property type="nucleotide sequence ID" value="NZ_JAEIJD010000016.1"/>
</dbReference>
<gene>
    <name evidence="4" type="ORF">JAO82_13565</name>
</gene>